<organism evidence="3 4">
    <name type="scientific">Umbelopsis ramanniana AG</name>
    <dbReference type="NCBI Taxonomy" id="1314678"/>
    <lineage>
        <taxon>Eukaryota</taxon>
        <taxon>Fungi</taxon>
        <taxon>Fungi incertae sedis</taxon>
        <taxon>Mucoromycota</taxon>
        <taxon>Mucoromycotina</taxon>
        <taxon>Umbelopsidomycetes</taxon>
        <taxon>Umbelopsidales</taxon>
        <taxon>Umbelopsidaceae</taxon>
        <taxon>Umbelopsis</taxon>
    </lineage>
</organism>
<evidence type="ECO:0000313" key="4">
    <source>
        <dbReference type="Proteomes" id="UP001206595"/>
    </source>
</evidence>
<keyword evidence="4" id="KW-1185">Reference proteome</keyword>
<gene>
    <name evidence="3" type="ORF">K450DRAFT_269281</name>
</gene>
<keyword evidence="2" id="KW-0472">Membrane</keyword>
<feature type="transmembrane region" description="Helical" evidence="2">
    <location>
        <begin position="241"/>
        <end position="259"/>
    </location>
</feature>
<dbReference type="EMBL" id="MU620900">
    <property type="protein sequence ID" value="KAI8582536.1"/>
    <property type="molecule type" value="Genomic_DNA"/>
</dbReference>
<evidence type="ECO:0000313" key="3">
    <source>
        <dbReference type="EMBL" id="KAI8582536.1"/>
    </source>
</evidence>
<name>A0AAD5EGL2_UMBRA</name>
<proteinExistence type="predicted"/>
<reference evidence="3" key="2">
    <citation type="journal article" date="2022" name="Proc. Natl. Acad. Sci. U.S.A.">
        <title>Diploid-dominant life cycles characterize the early evolution of Fungi.</title>
        <authorList>
            <person name="Amses K.R."/>
            <person name="Simmons D.R."/>
            <person name="Longcore J.E."/>
            <person name="Mondo S.J."/>
            <person name="Seto K."/>
            <person name="Jeronimo G.H."/>
            <person name="Bonds A.E."/>
            <person name="Quandt C.A."/>
            <person name="Davis W.J."/>
            <person name="Chang Y."/>
            <person name="Federici B.A."/>
            <person name="Kuo A."/>
            <person name="LaButti K."/>
            <person name="Pangilinan J."/>
            <person name="Andreopoulos W."/>
            <person name="Tritt A."/>
            <person name="Riley R."/>
            <person name="Hundley H."/>
            <person name="Johnson J."/>
            <person name="Lipzen A."/>
            <person name="Barry K."/>
            <person name="Lang B.F."/>
            <person name="Cuomo C.A."/>
            <person name="Buchler N.E."/>
            <person name="Grigoriev I.V."/>
            <person name="Spatafora J.W."/>
            <person name="Stajich J.E."/>
            <person name="James T.Y."/>
        </authorList>
    </citation>
    <scope>NUCLEOTIDE SEQUENCE</scope>
    <source>
        <strain evidence="3">AG</strain>
    </source>
</reference>
<evidence type="ECO:0000256" key="2">
    <source>
        <dbReference type="SAM" id="Phobius"/>
    </source>
</evidence>
<comment type="caution">
    <text evidence="3">The sequence shown here is derived from an EMBL/GenBank/DDBJ whole genome shotgun (WGS) entry which is preliminary data.</text>
</comment>
<dbReference type="GeneID" id="75918263"/>
<sequence>MRHFIERDILLKLHRNITVNQLINYDILRQQQQGLIYQYRKEQQSMERLKNIQVEIERLQQEYSKIQTDELHRAQKQATELQNTLSQLADEYSIAMDQIVDMALQKMTSVAEREEEITNHVIGEFEVYKSLVMGALEEAGSMHSDIHTVLDKLESHEVRLLEGLEDSVDKINTTMYQMTERFTTQLQGTCLYSNLLPFNWLKSIVYHIQHGFTLTMAKAVSVLLITITPLAVLLQGLRREFVCLALYMVTHFFQYPWVYTGVHPASSPSLYVRVKGWSYIHGRGAGVVMDYADADDFILG</sequence>
<dbReference type="RefSeq" id="XP_051447540.1">
    <property type="nucleotide sequence ID" value="XM_051592921.1"/>
</dbReference>
<accession>A0AAD5EGL2</accession>
<keyword evidence="2" id="KW-0812">Transmembrane</keyword>
<reference evidence="3" key="1">
    <citation type="submission" date="2021-06" db="EMBL/GenBank/DDBJ databases">
        <authorList>
            <consortium name="DOE Joint Genome Institute"/>
            <person name="Mondo S.J."/>
            <person name="Amses K.R."/>
            <person name="Simmons D.R."/>
            <person name="Longcore J.E."/>
            <person name="Seto K."/>
            <person name="Alves G.H."/>
            <person name="Bonds A.E."/>
            <person name="Quandt C.A."/>
            <person name="Davis W.J."/>
            <person name="Chang Y."/>
            <person name="Letcher P.M."/>
            <person name="Powell M.J."/>
            <person name="Kuo A."/>
            <person name="Labutti K."/>
            <person name="Pangilinan J."/>
            <person name="Andreopoulos W."/>
            <person name="Tritt A."/>
            <person name="Riley R."/>
            <person name="Hundley H."/>
            <person name="Johnson J."/>
            <person name="Lipzen A."/>
            <person name="Barry K."/>
            <person name="Berbee M.L."/>
            <person name="Buchler N.E."/>
            <person name="Grigoriev I.V."/>
            <person name="Spatafora J.W."/>
            <person name="Stajich J.E."/>
            <person name="James T.Y."/>
        </authorList>
    </citation>
    <scope>NUCLEOTIDE SEQUENCE</scope>
    <source>
        <strain evidence="3">AG</strain>
    </source>
</reference>
<evidence type="ECO:0000256" key="1">
    <source>
        <dbReference type="SAM" id="Coils"/>
    </source>
</evidence>
<dbReference type="AlphaFoldDB" id="A0AAD5EGL2"/>
<dbReference type="Proteomes" id="UP001206595">
    <property type="component" value="Unassembled WGS sequence"/>
</dbReference>
<protein>
    <submittedName>
        <fullName evidence="3">Uncharacterized protein</fullName>
    </submittedName>
</protein>
<keyword evidence="2" id="KW-1133">Transmembrane helix</keyword>
<keyword evidence="1" id="KW-0175">Coiled coil</keyword>
<feature type="transmembrane region" description="Helical" evidence="2">
    <location>
        <begin position="212"/>
        <end position="234"/>
    </location>
</feature>
<feature type="coiled-coil region" evidence="1">
    <location>
        <begin position="42"/>
        <end position="98"/>
    </location>
</feature>